<dbReference type="Proteomes" id="UP000288805">
    <property type="component" value="Unassembled WGS sequence"/>
</dbReference>
<evidence type="ECO:0000256" key="1">
    <source>
        <dbReference type="SAM" id="MobiDB-lite"/>
    </source>
</evidence>
<dbReference type="AlphaFoldDB" id="A0A438EQJ5"/>
<evidence type="ECO:0000313" key="3">
    <source>
        <dbReference type="EMBL" id="RVW49937.1"/>
    </source>
</evidence>
<sequence length="498" mass="55867">MVSISCFRWVQAECRRLGDSDNPEVSELLKTAVRCLKERPVLFNYCAEEVANMRHNALFRRFISALTRGGPGELPRPIEVHAHDPLRYVGDMLGWLHQALASERELVLALLDPDAAVDTEPTAQRLSKISESDGGKMESDLKFVLDRIFEGVCRPFKISDLLGRETSLCNTLWLLKDAAQKTFFDILKSRGEKLLRYPPLVAVDLSPPAALREGVSVLLEIIETHDSMMIPASEKKPAFDPVISALLDPIIQMCEQAAEAHKSKGVTHSSRRSRASTESGQMSKSSFDAILSNSGSTIFSQVTFFPVFSTGLHILFQIVCCLQFSQAYMSECDSETPSKIFLINCLCAIQQPLLGHEIASGYVKKLGAMIDNHMNILVEKQVDAILRRCGLSNKMPHFRNSFNKAVVEAPLAEMEDTSPASLSECLKAFFGLILGSEVPYQNSSRCRFQSCELMLVYRLLNYWLKLINLFTVQSWIPRMATQTPSHWQGILHTRFKPF</sequence>
<name>A0A438EQJ5_VITVI</name>
<protein>
    <submittedName>
        <fullName evidence="3">Conserved oligomeric Golgi complex subunit 6</fullName>
    </submittedName>
</protein>
<gene>
    <name evidence="3" type="primary">COG6_0</name>
    <name evidence="3" type="ORF">CK203_091788</name>
</gene>
<dbReference type="EMBL" id="QGNW01001216">
    <property type="protein sequence ID" value="RVW49937.1"/>
    <property type="molecule type" value="Genomic_DNA"/>
</dbReference>
<dbReference type="Pfam" id="PF20653">
    <property type="entry name" value="COG6_C"/>
    <property type="match status" value="1"/>
</dbReference>
<dbReference type="GO" id="GO:0006891">
    <property type="term" value="P:intra-Golgi vesicle-mediated transport"/>
    <property type="evidence" value="ECO:0007669"/>
    <property type="project" value="InterPro"/>
</dbReference>
<dbReference type="PANTHER" id="PTHR21506:SF0">
    <property type="entry name" value="CONSERVED OLIGOMERIC GOLGI COMPLEX SUBUNIT 6"/>
    <property type="match status" value="1"/>
</dbReference>
<organism evidence="3 4">
    <name type="scientific">Vitis vinifera</name>
    <name type="common">Grape</name>
    <dbReference type="NCBI Taxonomy" id="29760"/>
    <lineage>
        <taxon>Eukaryota</taxon>
        <taxon>Viridiplantae</taxon>
        <taxon>Streptophyta</taxon>
        <taxon>Embryophyta</taxon>
        <taxon>Tracheophyta</taxon>
        <taxon>Spermatophyta</taxon>
        <taxon>Magnoliopsida</taxon>
        <taxon>eudicotyledons</taxon>
        <taxon>Gunneridae</taxon>
        <taxon>Pentapetalae</taxon>
        <taxon>rosids</taxon>
        <taxon>Vitales</taxon>
        <taxon>Vitaceae</taxon>
        <taxon>Viteae</taxon>
        <taxon>Vitis</taxon>
    </lineage>
</organism>
<reference evidence="3 4" key="1">
    <citation type="journal article" date="2018" name="PLoS Genet.">
        <title>Population sequencing reveals clonal diversity and ancestral inbreeding in the grapevine cultivar Chardonnay.</title>
        <authorList>
            <person name="Roach M.J."/>
            <person name="Johnson D.L."/>
            <person name="Bohlmann J."/>
            <person name="van Vuuren H.J."/>
            <person name="Jones S.J."/>
            <person name="Pretorius I.S."/>
            <person name="Schmidt S.A."/>
            <person name="Borneman A.R."/>
        </authorList>
    </citation>
    <scope>NUCLEOTIDE SEQUENCE [LARGE SCALE GENOMIC DNA]</scope>
    <source>
        <strain evidence="4">cv. Chardonnay</strain>
        <tissue evidence="3">Leaf</tissue>
    </source>
</reference>
<accession>A0A438EQJ5</accession>
<proteinExistence type="predicted"/>
<feature type="compositionally biased region" description="Basic residues" evidence="1">
    <location>
        <begin position="263"/>
        <end position="274"/>
    </location>
</feature>
<dbReference type="SMART" id="SM01087">
    <property type="entry name" value="COG6"/>
    <property type="match status" value="1"/>
</dbReference>
<comment type="caution">
    <text evidence="3">The sequence shown here is derived from an EMBL/GenBank/DDBJ whole genome shotgun (WGS) entry which is preliminary data.</text>
</comment>
<feature type="region of interest" description="Disordered" evidence="1">
    <location>
        <begin position="261"/>
        <end position="281"/>
    </location>
</feature>
<evidence type="ECO:0000313" key="4">
    <source>
        <dbReference type="Proteomes" id="UP000288805"/>
    </source>
</evidence>
<dbReference type="PANTHER" id="PTHR21506">
    <property type="entry name" value="COMPONENT OF OLIGOMERIC GOLGI COMPLEX 6"/>
    <property type="match status" value="1"/>
</dbReference>
<dbReference type="GO" id="GO:0017119">
    <property type="term" value="C:Golgi transport complex"/>
    <property type="evidence" value="ECO:0007669"/>
    <property type="project" value="InterPro"/>
</dbReference>
<feature type="domain" description="Conserved Oligomeric Golgi complex subunit 6 C-terminal" evidence="2">
    <location>
        <begin position="7"/>
        <end position="158"/>
    </location>
</feature>
<dbReference type="InterPro" id="IPR048369">
    <property type="entry name" value="COG6_C"/>
</dbReference>
<dbReference type="InterPro" id="IPR010490">
    <property type="entry name" value="COG6"/>
</dbReference>
<evidence type="ECO:0000259" key="2">
    <source>
        <dbReference type="Pfam" id="PF20653"/>
    </source>
</evidence>